<evidence type="ECO:0000313" key="2">
    <source>
        <dbReference type="EMBL" id="GJS55041.1"/>
    </source>
</evidence>
<feature type="region of interest" description="Disordered" evidence="1">
    <location>
        <begin position="114"/>
        <end position="135"/>
    </location>
</feature>
<keyword evidence="3" id="KW-1185">Reference proteome</keyword>
<proteinExistence type="predicted"/>
<protein>
    <submittedName>
        <fullName evidence="2">Uncharacterized protein</fullName>
    </submittedName>
</protein>
<dbReference type="EMBL" id="BQNB010008842">
    <property type="protein sequence ID" value="GJS55041.1"/>
    <property type="molecule type" value="Genomic_DNA"/>
</dbReference>
<gene>
    <name evidence="2" type="ORF">Tco_0628403</name>
</gene>
<evidence type="ECO:0000256" key="1">
    <source>
        <dbReference type="SAM" id="MobiDB-lite"/>
    </source>
</evidence>
<reference evidence="2" key="1">
    <citation type="journal article" date="2022" name="Int. J. Mol. Sci.">
        <title>Draft Genome of Tanacetum Coccineum: Genomic Comparison of Closely Related Tanacetum-Family Plants.</title>
        <authorList>
            <person name="Yamashiro T."/>
            <person name="Shiraishi A."/>
            <person name="Nakayama K."/>
            <person name="Satake H."/>
        </authorList>
    </citation>
    <scope>NUCLEOTIDE SEQUENCE</scope>
</reference>
<evidence type="ECO:0000313" key="3">
    <source>
        <dbReference type="Proteomes" id="UP001151760"/>
    </source>
</evidence>
<organism evidence="2 3">
    <name type="scientific">Tanacetum coccineum</name>
    <dbReference type="NCBI Taxonomy" id="301880"/>
    <lineage>
        <taxon>Eukaryota</taxon>
        <taxon>Viridiplantae</taxon>
        <taxon>Streptophyta</taxon>
        <taxon>Embryophyta</taxon>
        <taxon>Tracheophyta</taxon>
        <taxon>Spermatophyta</taxon>
        <taxon>Magnoliopsida</taxon>
        <taxon>eudicotyledons</taxon>
        <taxon>Gunneridae</taxon>
        <taxon>Pentapetalae</taxon>
        <taxon>asterids</taxon>
        <taxon>campanulids</taxon>
        <taxon>Asterales</taxon>
        <taxon>Asteraceae</taxon>
        <taxon>Asteroideae</taxon>
        <taxon>Anthemideae</taxon>
        <taxon>Anthemidinae</taxon>
        <taxon>Tanacetum</taxon>
    </lineage>
</organism>
<dbReference type="Proteomes" id="UP001151760">
    <property type="component" value="Unassembled WGS sequence"/>
</dbReference>
<name>A0ABQ4WQ83_9ASTR</name>
<accession>A0ABQ4WQ83</accession>
<sequence length="158" mass="17233">MNYIRSNKLTSLEKKQKSQAAGRIVKRMIKEAMKEVGKGSRGDVTILPINLSSYNVNEALKAEIETIGEPVKNDSDVGPYVKLRQLLATFTYTTVSTYVEETVNASIDKSDEVAVQGGSRAGTSNQRESGKGKGIKLEGEAMETTKGTFSNHFKVVRG</sequence>
<comment type="caution">
    <text evidence="2">The sequence shown here is derived from an EMBL/GenBank/DDBJ whole genome shotgun (WGS) entry which is preliminary data.</text>
</comment>
<reference evidence="2" key="2">
    <citation type="submission" date="2022-01" db="EMBL/GenBank/DDBJ databases">
        <authorList>
            <person name="Yamashiro T."/>
            <person name="Shiraishi A."/>
            <person name="Satake H."/>
            <person name="Nakayama K."/>
        </authorList>
    </citation>
    <scope>NUCLEOTIDE SEQUENCE</scope>
</reference>